<organism evidence="8 9">
    <name type="scientific">Candidatus Azambacteria bacterium RIFCSPLOWO2_01_FULL_46_25</name>
    <dbReference type="NCBI Taxonomy" id="1797298"/>
    <lineage>
        <taxon>Bacteria</taxon>
        <taxon>Candidatus Azamiibacteriota</taxon>
    </lineage>
</organism>
<dbReference type="Pfam" id="PF07927">
    <property type="entry name" value="HicA_toxin"/>
    <property type="match status" value="1"/>
</dbReference>
<accession>A0A1F5BVU1</accession>
<dbReference type="STRING" id="1797298.A2988_04490"/>
<comment type="caution">
    <text evidence="8">The sequence shown here is derived from an EMBL/GenBank/DDBJ whole genome shotgun (WGS) entry which is preliminary data.</text>
</comment>
<dbReference type="GO" id="GO:0016787">
    <property type="term" value="F:hydrolase activity"/>
    <property type="evidence" value="ECO:0007669"/>
    <property type="project" value="UniProtKB-KW"/>
</dbReference>
<dbReference type="Proteomes" id="UP000176650">
    <property type="component" value="Unassembled WGS sequence"/>
</dbReference>
<dbReference type="GO" id="GO:0004519">
    <property type="term" value="F:endonuclease activity"/>
    <property type="evidence" value="ECO:0007669"/>
    <property type="project" value="UniProtKB-KW"/>
</dbReference>
<keyword evidence="5" id="KW-0378">Hydrolase</keyword>
<evidence type="ECO:0000256" key="6">
    <source>
        <dbReference type="ARBA" id="ARBA00022884"/>
    </source>
</evidence>
<keyword evidence="3" id="KW-0540">Nuclease</keyword>
<evidence type="ECO:0000256" key="7">
    <source>
        <dbReference type="ARBA" id="ARBA00023016"/>
    </source>
</evidence>
<evidence type="ECO:0000256" key="4">
    <source>
        <dbReference type="ARBA" id="ARBA00022759"/>
    </source>
</evidence>
<dbReference type="GO" id="GO:0003729">
    <property type="term" value="F:mRNA binding"/>
    <property type="evidence" value="ECO:0007669"/>
    <property type="project" value="InterPro"/>
</dbReference>
<dbReference type="AlphaFoldDB" id="A0A1F5BVU1"/>
<dbReference type="InterPro" id="IPR038570">
    <property type="entry name" value="HicA_sf"/>
</dbReference>
<dbReference type="InterPro" id="IPR012933">
    <property type="entry name" value="HicA_mRNA_interferase"/>
</dbReference>
<proteinExistence type="inferred from homology"/>
<keyword evidence="7" id="KW-0346">Stress response</keyword>
<keyword evidence="6" id="KW-0694">RNA-binding</keyword>
<evidence type="ECO:0000256" key="3">
    <source>
        <dbReference type="ARBA" id="ARBA00022722"/>
    </source>
</evidence>
<comment type="similarity">
    <text evidence="1">Belongs to the HicA mRNA interferase family.</text>
</comment>
<name>A0A1F5BVU1_9BACT</name>
<evidence type="ECO:0000256" key="5">
    <source>
        <dbReference type="ARBA" id="ARBA00022801"/>
    </source>
</evidence>
<reference evidence="8 9" key="1">
    <citation type="journal article" date="2016" name="Nat. Commun.">
        <title>Thousands of microbial genomes shed light on interconnected biogeochemical processes in an aquifer system.</title>
        <authorList>
            <person name="Anantharaman K."/>
            <person name="Brown C.T."/>
            <person name="Hug L.A."/>
            <person name="Sharon I."/>
            <person name="Castelle C.J."/>
            <person name="Probst A.J."/>
            <person name="Thomas B.C."/>
            <person name="Singh A."/>
            <person name="Wilkins M.J."/>
            <person name="Karaoz U."/>
            <person name="Brodie E.L."/>
            <person name="Williams K.H."/>
            <person name="Hubbard S.S."/>
            <person name="Banfield J.F."/>
        </authorList>
    </citation>
    <scope>NUCLEOTIDE SEQUENCE [LARGE SCALE GENOMIC DNA]</scope>
</reference>
<evidence type="ECO:0000256" key="1">
    <source>
        <dbReference type="ARBA" id="ARBA00006620"/>
    </source>
</evidence>
<gene>
    <name evidence="8" type="ORF">A2988_04490</name>
</gene>
<evidence type="ECO:0000313" key="9">
    <source>
        <dbReference type="Proteomes" id="UP000176650"/>
    </source>
</evidence>
<dbReference type="SUPFAM" id="SSF54786">
    <property type="entry name" value="YcfA/nrd intein domain"/>
    <property type="match status" value="1"/>
</dbReference>
<evidence type="ECO:0000313" key="8">
    <source>
        <dbReference type="EMBL" id="OGD34727.1"/>
    </source>
</evidence>
<dbReference type="Gene3D" id="3.30.920.30">
    <property type="entry name" value="Hypothetical protein"/>
    <property type="match status" value="1"/>
</dbReference>
<protein>
    <recommendedName>
        <fullName evidence="10">Type II toxin-antitoxin system HicA family toxin</fullName>
    </recommendedName>
</protein>
<evidence type="ECO:0000256" key="2">
    <source>
        <dbReference type="ARBA" id="ARBA00022649"/>
    </source>
</evidence>
<keyword evidence="2" id="KW-1277">Toxin-antitoxin system</keyword>
<dbReference type="EMBL" id="MEYS01000001">
    <property type="protein sequence ID" value="OGD34727.1"/>
    <property type="molecule type" value="Genomic_DNA"/>
</dbReference>
<sequence>MPKLNPVSRKELMRKLKAFGFAGPFSGGNHPYFENNSERIFIPNPHGRDIGIPILKQMLKQLRISRDRFLKL</sequence>
<evidence type="ECO:0008006" key="10">
    <source>
        <dbReference type="Google" id="ProtNLM"/>
    </source>
</evidence>
<keyword evidence="4" id="KW-0255">Endonuclease</keyword>